<comment type="caution">
    <text evidence="1">The sequence shown here is derived from an EMBL/GenBank/DDBJ whole genome shotgun (WGS) entry which is preliminary data.</text>
</comment>
<evidence type="ECO:0000313" key="1">
    <source>
        <dbReference type="EMBL" id="OQD97550.1"/>
    </source>
</evidence>
<reference evidence="2" key="1">
    <citation type="journal article" date="2017" name="Nat. Microbiol.">
        <title>Global analysis of biosynthetic gene clusters reveals vast potential of secondary metabolite production in Penicillium species.</title>
        <authorList>
            <person name="Nielsen J.C."/>
            <person name="Grijseels S."/>
            <person name="Prigent S."/>
            <person name="Ji B."/>
            <person name="Dainat J."/>
            <person name="Nielsen K.F."/>
            <person name="Frisvad J.C."/>
            <person name="Workman M."/>
            <person name="Nielsen J."/>
        </authorList>
    </citation>
    <scope>NUCLEOTIDE SEQUENCE [LARGE SCALE GENOMIC DNA]</scope>
    <source>
        <strain evidence="2">IBT 29486</strain>
    </source>
</reference>
<sequence length="257" mass="28916">MVNIGNVVEEEVQRTFLSGPRPEDQLFGKFFANVDKCRLLMKEKQVLASGSAVLHALQGSPSWVPSDLDLFVSSSSLGELGLLEWHEYLRSEGYSLVPATVKRSYSATNCFEYKNTSRCTKVQLISVLREPLKHILVTFWCTHVMNFATWEGVYSLFPVTTLEKGQMVVLSADSQEELMAVDKYVERGFTRASYGDVKVLDEFLCPRRVGDDLTYRVPFSGAATEVDPKFGSMFFEVRKHGIKLIRRCVTSDPGSDS</sequence>
<proteinExistence type="predicted"/>
<gene>
    <name evidence="1" type="ORF">PENVUL_c083G06583</name>
</gene>
<dbReference type="EMBL" id="MDYP01000083">
    <property type="protein sequence ID" value="OQD97550.1"/>
    <property type="molecule type" value="Genomic_DNA"/>
</dbReference>
<accession>A0A1V6R7V2</accession>
<protein>
    <submittedName>
        <fullName evidence="1">Uncharacterized protein</fullName>
    </submittedName>
</protein>
<name>A0A1V6R7V2_9EURO</name>
<organism evidence="1 2">
    <name type="scientific">Penicillium vulpinum</name>
    <dbReference type="NCBI Taxonomy" id="29845"/>
    <lineage>
        <taxon>Eukaryota</taxon>
        <taxon>Fungi</taxon>
        <taxon>Dikarya</taxon>
        <taxon>Ascomycota</taxon>
        <taxon>Pezizomycotina</taxon>
        <taxon>Eurotiomycetes</taxon>
        <taxon>Eurotiomycetidae</taxon>
        <taxon>Eurotiales</taxon>
        <taxon>Aspergillaceae</taxon>
        <taxon>Penicillium</taxon>
    </lineage>
</organism>
<evidence type="ECO:0000313" key="2">
    <source>
        <dbReference type="Proteomes" id="UP000191518"/>
    </source>
</evidence>
<dbReference type="STRING" id="29845.A0A1V6R7V2"/>
<dbReference type="Proteomes" id="UP000191518">
    <property type="component" value="Unassembled WGS sequence"/>
</dbReference>
<keyword evidence="2" id="KW-1185">Reference proteome</keyword>
<dbReference type="AlphaFoldDB" id="A0A1V6R7V2"/>